<dbReference type="GO" id="GO:0003714">
    <property type="term" value="F:transcription corepressor activity"/>
    <property type="evidence" value="ECO:0007669"/>
    <property type="project" value="EnsemblFungi"/>
</dbReference>
<evidence type="ECO:0000259" key="13">
    <source>
        <dbReference type="Pfam" id="PF07569"/>
    </source>
</evidence>
<comment type="subcellular location">
    <subcellularLocation>
        <location evidence="1 11">Nucleus</location>
    </subcellularLocation>
</comment>
<dbReference type="Pfam" id="PF09453">
    <property type="entry name" value="HIRA_B"/>
    <property type="match status" value="1"/>
</dbReference>
<dbReference type="CDD" id="cd00200">
    <property type="entry name" value="WD40"/>
    <property type="match status" value="1"/>
</dbReference>
<dbReference type="Proteomes" id="UP000054886">
    <property type="component" value="Unassembled WGS sequence"/>
</dbReference>
<feature type="domain" description="Protein HIRA-like C-terminal" evidence="13">
    <location>
        <begin position="710"/>
        <end position="815"/>
    </location>
</feature>
<dbReference type="FunFam" id="2.130.10.10:FF:001073">
    <property type="entry name" value="Protein HIR"/>
    <property type="match status" value="1"/>
</dbReference>
<dbReference type="GO" id="GO:0003677">
    <property type="term" value="F:DNA binding"/>
    <property type="evidence" value="ECO:0007669"/>
    <property type="project" value="EnsemblFungi"/>
</dbReference>
<dbReference type="GO" id="GO:0000785">
    <property type="term" value="C:chromatin"/>
    <property type="evidence" value="ECO:0007669"/>
    <property type="project" value="TreeGrafter"/>
</dbReference>
<dbReference type="InterPro" id="IPR001680">
    <property type="entry name" value="WD40_rpt"/>
</dbReference>
<dbReference type="GO" id="GO:0042802">
    <property type="term" value="F:identical protein binding"/>
    <property type="evidence" value="ECO:0007669"/>
    <property type="project" value="EnsemblFungi"/>
</dbReference>
<dbReference type="SMART" id="SM00320">
    <property type="entry name" value="WD40"/>
    <property type="match status" value="6"/>
</dbReference>
<evidence type="ECO:0000313" key="15">
    <source>
        <dbReference type="EMBL" id="KTA95067.1"/>
    </source>
</evidence>
<evidence type="ECO:0000256" key="4">
    <source>
        <dbReference type="ARBA" id="ARBA00022574"/>
    </source>
</evidence>
<evidence type="ECO:0000256" key="7">
    <source>
        <dbReference type="ARBA" id="ARBA00023015"/>
    </source>
</evidence>
<dbReference type="VEuPathDB" id="FungiDB:GVI51_E02585"/>
<proteinExistence type="inferred from homology"/>
<evidence type="ECO:0000256" key="1">
    <source>
        <dbReference type="ARBA" id="ARBA00004123"/>
    </source>
</evidence>
<dbReference type="VEuPathDB" id="FungiDB:GWK60_E02585"/>
<dbReference type="InterPro" id="IPR031120">
    <property type="entry name" value="HIR1-like"/>
</dbReference>
<gene>
    <name evidence="16" type="ORF">AO440_005580</name>
    <name evidence="15" type="ORF">AO440_005620</name>
</gene>
<comment type="function">
    <text evidence="11">Required for replication-independent chromatin assembly and for the periodic repression of histone gene transcription during the cell cycle.</text>
</comment>
<evidence type="ECO:0000256" key="9">
    <source>
        <dbReference type="ARBA" id="ARBA00023242"/>
    </source>
</evidence>
<dbReference type="InterPro" id="IPR015943">
    <property type="entry name" value="WD40/YVTN_repeat-like_dom_sf"/>
</dbReference>
<dbReference type="PROSITE" id="PS50294">
    <property type="entry name" value="WD_REPEATS_REGION"/>
    <property type="match status" value="3"/>
</dbReference>
<dbReference type="AlphaFoldDB" id="A0A0W0C6G4"/>
<evidence type="ECO:0000256" key="10">
    <source>
        <dbReference type="PROSITE-ProRule" id="PRU00221"/>
    </source>
</evidence>
<keyword evidence="12" id="KW-0175">Coiled coil</keyword>
<evidence type="ECO:0000256" key="8">
    <source>
        <dbReference type="ARBA" id="ARBA00023163"/>
    </source>
</evidence>
<dbReference type="GO" id="GO:1905268">
    <property type="term" value="P:negative regulation of chromatin organization"/>
    <property type="evidence" value="ECO:0007669"/>
    <property type="project" value="EnsemblFungi"/>
</dbReference>
<dbReference type="Pfam" id="PF07569">
    <property type="entry name" value="Hira"/>
    <property type="match status" value="1"/>
</dbReference>
<dbReference type="InterPro" id="IPR036322">
    <property type="entry name" value="WD40_repeat_dom_sf"/>
</dbReference>
<dbReference type="PANTHER" id="PTHR13831:SF0">
    <property type="entry name" value="PROTEIN HIRA"/>
    <property type="match status" value="1"/>
</dbReference>
<keyword evidence="3 11" id="KW-0678">Repressor</keyword>
<comment type="similarity">
    <text evidence="2 11">Belongs to the WD repeat HIR1 family.</text>
</comment>
<dbReference type="GO" id="GO:0005634">
    <property type="term" value="C:nucleus"/>
    <property type="evidence" value="ECO:0007669"/>
    <property type="project" value="UniProtKB-SubCell"/>
</dbReference>
<feature type="repeat" description="WD" evidence="10">
    <location>
        <begin position="13"/>
        <end position="47"/>
    </location>
</feature>
<keyword evidence="5 11" id="KW-0677">Repeat</keyword>
<dbReference type="GO" id="GO:0016480">
    <property type="term" value="P:negative regulation of transcription by RNA polymerase III"/>
    <property type="evidence" value="ECO:0007669"/>
    <property type="project" value="EnsemblFungi"/>
</dbReference>
<dbReference type="GO" id="GO:0031491">
    <property type="term" value="F:nucleosome binding"/>
    <property type="evidence" value="ECO:0007669"/>
    <property type="project" value="EnsemblFungi"/>
</dbReference>
<evidence type="ECO:0000256" key="6">
    <source>
        <dbReference type="ARBA" id="ARBA00022853"/>
    </source>
</evidence>
<evidence type="ECO:0000256" key="5">
    <source>
        <dbReference type="ARBA" id="ARBA00022737"/>
    </source>
</evidence>
<dbReference type="GO" id="GO:0000775">
    <property type="term" value="C:chromosome, centromeric region"/>
    <property type="evidence" value="ECO:0007669"/>
    <property type="project" value="EnsemblFungi"/>
</dbReference>
<dbReference type="GO" id="GO:0000417">
    <property type="term" value="C:HIR complex"/>
    <property type="evidence" value="ECO:0007669"/>
    <property type="project" value="EnsemblFungi"/>
</dbReference>
<feature type="repeat" description="WD" evidence="10">
    <location>
        <begin position="169"/>
        <end position="200"/>
    </location>
</feature>
<dbReference type="InterPro" id="IPR055410">
    <property type="entry name" value="Beta-prop_CAF1B_HIR1"/>
</dbReference>
<dbReference type="InterPro" id="IPR019015">
    <property type="entry name" value="HIRA_B_motif"/>
</dbReference>
<evidence type="ECO:0000259" key="14">
    <source>
        <dbReference type="Pfam" id="PF24105"/>
    </source>
</evidence>
<keyword evidence="9 11" id="KW-0539">Nucleus</keyword>
<feature type="coiled-coil region" evidence="12">
    <location>
        <begin position="286"/>
        <end position="313"/>
    </location>
</feature>
<name>A0A0W0C6G4_CANGB</name>
<dbReference type="PANTHER" id="PTHR13831">
    <property type="entry name" value="MEMBER OF THE HIR1 FAMILY OF WD-REPEAT PROTEINS"/>
    <property type="match status" value="1"/>
</dbReference>
<dbReference type="FunFam" id="2.130.10.10:FF:000290">
    <property type="entry name" value="Protein HIR"/>
    <property type="match status" value="1"/>
</dbReference>
<keyword evidence="4 10" id="KW-0853">WD repeat</keyword>
<dbReference type="SUPFAM" id="SSF50978">
    <property type="entry name" value="WD40 repeat-like"/>
    <property type="match status" value="1"/>
</dbReference>
<keyword evidence="8 11" id="KW-0804">Transcription</keyword>
<dbReference type="PROSITE" id="PS50082">
    <property type="entry name" value="WD_REPEATS_2"/>
    <property type="match status" value="4"/>
</dbReference>
<dbReference type="EMBL" id="LLZZ01000188">
    <property type="protein sequence ID" value="KTA95153.1"/>
    <property type="molecule type" value="Genomic_DNA"/>
</dbReference>
<dbReference type="InterPro" id="IPR011494">
    <property type="entry name" value="HIRA-like_C"/>
</dbReference>
<dbReference type="VEuPathDB" id="FungiDB:CAGL0E02805g"/>
<keyword evidence="7 11" id="KW-0805">Transcription regulation</keyword>
<protein>
    <recommendedName>
        <fullName evidence="11">Protein HIR</fullName>
    </recommendedName>
</protein>
<evidence type="ECO:0000256" key="12">
    <source>
        <dbReference type="SAM" id="Coils"/>
    </source>
</evidence>
<feature type="domain" description="CAF1B/HIR1 beta-propeller" evidence="14">
    <location>
        <begin position="19"/>
        <end position="376"/>
    </location>
</feature>
<keyword evidence="6 11" id="KW-0156">Chromatin regulator</keyword>
<evidence type="ECO:0000313" key="16">
    <source>
        <dbReference type="EMBL" id="KTA95153.1"/>
    </source>
</evidence>
<organism evidence="16 17">
    <name type="scientific">Candida glabrata</name>
    <name type="common">Yeast</name>
    <name type="synonym">Torulopsis glabrata</name>
    <dbReference type="NCBI Taxonomy" id="5478"/>
    <lineage>
        <taxon>Eukaryota</taxon>
        <taxon>Fungi</taxon>
        <taxon>Dikarya</taxon>
        <taxon>Ascomycota</taxon>
        <taxon>Saccharomycotina</taxon>
        <taxon>Saccharomycetes</taxon>
        <taxon>Saccharomycetales</taxon>
        <taxon>Saccharomycetaceae</taxon>
        <taxon>Nakaseomyces</taxon>
    </lineage>
</organism>
<feature type="repeat" description="WD" evidence="10">
    <location>
        <begin position="70"/>
        <end position="101"/>
    </location>
</feature>
<dbReference type="GO" id="GO:0006334">
    <property type="term" value="P:nucleosome assembly"/>
    <property type="evidence" value="ECO:0007669"/>
    <property type="project" value="EnsemblFungi"/>
</dbReference>
<dbReference type="VEuPathDB" id="FungiDB:B1J91_E02805g"/>
<dbReference type="GO" id="GO:0000122">
    <property type="term" value="P:negative regulation of transcription by RNA polymerase II"/>
    <property type="evidence" value="ECO:0007669"/>
    <property type="project" value="EnsemblFungi"/>
</dbReference>
<evidence type="ECO:0000256" key="3">
    <source>
        <dbReference type="ARBA" id="ARBA00022491"/>
    </source>
</evidence>
<evidence type="ECO:0000256" key="2">
    <source>
        <dbReference type="ARBA" id="ARBA00007306"/>
    </source>
</evidence>
<evidence type="ECO:0000256" key="11">
    <source>
        <dbReference type="RuleBase" id="RU364014"/>
    </source>
</evidence>
<comment type="caution">
    <text evidence="16">The sequence shown here is derived from an EMBL/GenBank/DDBJ whole genome shotgun (WGS) entry which is preliminary data.</text>
</comment>
<sequence length="840" mass="94180">MRIVKFPWFSHHEESRDYEIYTVDVSPDGKRVATGGLDGKIRIWSVDALVSAAAGESGVDRDTHRPLASMSRHTGSVTCVKFSPDGNYLASGSDDRILLIWAMDEENHGGSFGSEGEKEHWTVRKRLVAHDNDIQDICWAPDSSILVTVGLDRSVIVWNGLNFERLKRFDVHQSLVKGVIFDPANKYFATASDDRTMRVFRYHKTGEVSFTIEQVIVEPFIASPLTTYFRRLSWSPDGQHIAVPNATNGPVSSVAIINRGTWDSSISLIGHDAPTEVARFNPRLFKSDVEKKAKNAKDELSKDTKNNKKLESIIATAGQDKSLALWITSRPRPIFVAYDIAQKSITDMAWNPNGNILFVTSLDSSIVMLMFDANELGMPIPIEGNMEQLHRYGVDKDSFDLPESVNQLLLEDKYGTKKKQNELSSSTQSTALERRLEPNQFQKKINSTEISPLKSTEKVNILIPKRKKDMKMNKVIVKDGKKRVAPTLISTAGLQPTVTNVKEVASSSGKVVKPVLKKTNDINEYSGRLSTPSIPIPRLGIHTLVMGLKERGKDKFERGAEVGPDDELREASNQITFDGESYGQDSLMKDEYRMTLNNRLTKEKVSSNEPYLRYIENTGVIADTDAVLLECGSIDDFFTLEIRNGVERAIQFDSDALFDNPTRILGYHEGQRTIEAFIPNVIISGVGSPVSKYWSLATADGFIYIISYNGQLLIPKINLGQKVVKQVVCSNYLLVLTERGLFYAWDISAKRSVFKNVSILPIINNDPVEGNRVRVNKSIRKFEFEVSEKTVIVHLTNNRSFKWLAYFGCWSEIQELVAPRETVANILLTENEIPPQSSSI</sequence>
<dbReference type="Gene3D" id="2.130.10.10">
    <property type="entry name" value="YVTN repeat-like/Quinoprotein amine dehydrogenase"/>
    <property type="match status" value="2"/>
</dbReference>
<accession>A0A0W0C6G4</accession>
<evidence type="ECO:0000313" key="17">
    <source>
        <dbReference type="Proteomes" id="UP000054886"/>
    </source>
</evidence>
<dbReference type="Pfam" id="PF24105">
    <property type="entry name" value="Beta-prop_CAF1B_HIR1"/>
    <property type="match status" value="1"/>
</dbReference>
<reference evidence="16 17" key="1">
    <citation type="submission" date="2015-10" db="EMBL/GenBank/DDBJ databases">
        <title>Draft genomes sequences of Candida glabrata isolates 1A, 1B, 2A, 2B, 3A and 3B.</title>
        <authorList>
            <person name="Haavelsrud O.E."/>
            <person name="Gaustad P."/>
        </authorList>
    </citation>
    <scope>NUCLEOTIDE SEQUENCE [LARGE SCALE GENOMIC DNA]</scope>
    <source>
        <strain evidence="16">910700640</strain>
    </source>
</reference>
<dbReference type="GO" id="GO:0006368">
    <property type="term" value="P:transcription elongation by RNA polymerase II"/>
    <property type="evidence" value="ECO:0007669"/>
    <property type="project" value="EnsemblFungi"/>
</dbReference>
<dbReference type="EMBL" id="LLZZ01000192">
    <property type="protein sequence ID" value="KTA95067.1"/>
    <property type="molecule type" value="Genomic_DNA"/>
</dbReference>
<feature type="repeat" description="WD" evidence="10">
    <location>
        <begin position="127"/>
        <end position="159"/>
    </location>
</feature>